<dbReference type="SUPFAM" id="SSF50939">
    <property type="entry name" value="Sialidases"/>
    <property type="match status" value="1"/>
</dbReference>
<dbReference type="InterPro" id="IPR036278">
    <property type="entry name" value="Sialidase_sf"/>
</dbReference>
<evidence type="ECO:0000313" key="1">
    <source>
        <dbReference type="EMBL" id="AKB76683.1"/>
    </source>
</evidence>
<reference evidence="1 2" key="1">
    <citation type="submission" date="2014-07" db="EMBL/GenBank/DDBJ databases">
        <title>Methanogenic archaea and the global carbon cycle.</title>
        <authorList>
            <person name="Henriksen J.R."/>
            <person name="Luke J."/>
            <person name="Reinhart S."/>
            <person name="Benedict M.N."/>
            <person name="Youngblut N.D."/>
            <person name="Metcalf M.E."/>
            <person name="Whitaker R.J."/>
            <person name="Metcalf W.W."/>
        </authorList>
    </citation>
    <scope>NUCLEOTIDE SEQUENCE [LARGE SCALE GENOMIC DNA]</scope>
    <source>
        <strain evidence="1 2">HB-1</strain>
    </source>
</reference>
<name>A0A0E3SBM1_9EURY</name>
<dbReference type="InterPro" id="IPR023296">
    <property type="entry name" value="Glyco_hydro_beta-prop_sf"/>
</dbReference>
<gene>
    <name evidence="1" type="ORF">MSHOH_0200</name>
</gene>
<keyword evidence="2" id="KW-1185">Reference proteome</keyword>
<dbReference type="Proteomes" id="UP000033101">
    <property type="component" value="Chromosome"/>
</dbReference>
<organism evidence="1 2">
    <name type="scientific">Methanosarcina horonobensis HB-1 = JCM 15518</name>
    <dbReference type="NCBI Taxonomy" id="1434110"/>
    <lineage>
        <taxon>Archaea</taxon>
        <taxon>Methanobacteriati</taxon>
        <taxon>Methanobacteriota</taxon>
        <taxon>Stenosarchaea group</taxon>
        <taxon>Methanomicrobia</taxon>
        <taxon>Methanosarcinales</taxon>
        <taxon>Methanosarcinaceae</taxon>
        <taxon>Methanosarcina</taxon>
    </lineage>
</organism>
<dbReference type="AlphaFoldDB" id="A0A0E3SBM1"/>
<evidence type="ECO:0008006" key="3">
    <source>
        <dbReference type="Google" id="ProtNLM"/>
    </source>
</evidence>
<evidence type="ECO:0000313" key="2">
    <source>
        <dbReference type="Proteomes" id="UP000033101"/>
    </source>
</evidence>
<dbReference type="Gene3D" id="2.115.10.20">
    <property type="entry name" value="Glycosyl hydrolase domain, family 43"/>
    <property type="match status" value="1"/>
</dbReference>
<sequence length="371" mass="42977">MLKLVLVSYLILCLIIPATAEKYNGVQNFNFPNVSLRSNDIFENSNEPLEIPTYDGSGQLTHPSVLYFSDGWNGHKYWAAATPYPNSDNKYENPSIYCFDVPYENWSVPQGLTNPVIPGPSVGFNSDPCLAHNKTSDELYCIYRDYNSTSQETKYLIVKTYDGVSWSNPVLLYNIPSNKITFCNRSKLEQVCRRMCIKILNVIHKDLQHGATNIERSNAIVQLPDGSWMMWAQKWDSECSIIYRTSTDGFQWSEPEDCVFEDDIYNKDVWHIEVKYIPEYKLFFMIQYSDVDKSLSWAESNDGIVWKYYPDKILKPDSNTRKFDNSSLYKSSITYDPYTDTIHMWYVGVNTQNEWKIGYTNASYATLQNVC</sequence>
<dbReference type="PATRIC" id="fig|1434110.4.peg.226"/>
<accession>A0A0E3SBM1</accession>
<dbReference type="EMBL" id="CP009516">
    <property type="protein sequence ID" value="AKB76683.1"/>
    <property type="molecule type" value="Genomic_DNA"/>
</dbReference>
<protein>
    <recommendedName>
        <fullName evidence="3">Sialidase domain-containing protein</fullName>
    </recommendedName>
</protein>
<proteinExistence type="predicted"/>
<dbReference type="HOGENOM" id="CLU_868194_0_0_2"/>
<dbReference type="KEGG" id="mhor:MSHOH_0200"/>